<feature type="signal peptide" evidence="1">
    <location>
        <begin position="1"/>
        <end position="34"/>
    </location>
</feature>
<dbReference type="AlphaFoldDB" id="A0A5S5CS57"/>
<organism evidence="2 3">
    <name type="scientific">Blastococcus xanthinilyticus</name>
    <dbReference type="NCBI Taxonomy" id="1564164"/>
    <lineage>
        <taxon>Bacteria</taxon>
        <taxon>Bacillati</taxon>
        <taxon>Actinomycetota</taxon>
        <taxon>Actinomycetes</taxon>
        <taxon>Geodermatophilales</taxon>
        <taxon>Geodermatophilaceae</taxon>
        <taxon>Blastococcus</taxon>
    </lineage>
</organism>
<proteinExistence type="predicted"/>
<evidence type="ECO:0008006" key="4">
    <source>
        <dbReference type="Google" id="ProtNLM"/>
    </source>
</evidence>
<protein>
    <recommendedName>
        <fullName evidence="4">Peptidase inhibitor family I36</fullName>
    </recommendedName>
</protein>
<dbReference type="Proteomes" id="UP000322499">
    <property type="component" value="Unassembled WGS sequence"/>
</dbReference>
<evidence type="ECO:0000313" key="2">
    <source>
        <dbReference type="EMBL" id="TYP86445.1"/>
    </source>
</evidence>
<dbReference type="EMBL" id="VNHW01000009">
    <property type="protein sequence ID" value="TYP86445.1"/>
    <property type="molecule type" value="Genomic_DNA"/>
</dbReference>
<feature type="chain" id="PRO_5024465713" description="Peptidase inhibitor family I36" evidence="1">
    <location>
        <begin position="35"/>
        <end position="190"/>
    </location>
</feature>
<accession>A0A5S5CS57</accession>
<name>A0A5S5CS57_9ACTN</name>
<keyword evidence="1" id="KW-0732">Signal</keyword>
<dbReference type="RefSeq" id="WP_166533820.1">
    <property type="nucleotide sequence ID" value="NZ_VNHW01000009.1"/>
</dbReference>
<comment type="caution">
    <text evidence="2">The sequence shown here is derived from an EMBL/GenBank/DDBJ whole genome shotgun (WGS) entry which is preliminary data.</text>
</comment>
<dbReference type="InterPro" id="IPR006311">
    <property type="entry name" value="TAT_signal"/>
</dbReference>
<dbReference type="PROSITE" id="PS51318">
    <property type="entry name" value="TAT"/>
    <property type="match status" value="1"/>
</dbReference>
<reference evidence="2 3" key="1">
    <citation type="submission" date="2019-07" db="EMBL/GenBank/DDBJ databases">
        <title>Genomic Encyclopedia of Archaeal and Bacterial Type Strains, Phase II (KMG-II): from individual species to whole genera.</title>
        <authorList>
            <person name="Goeker M."/>
        </authorList>
    </citation>
    <scope>NUCLEOTIDE SEQUENCE [LARGE SCALE GENOMIC DNA]</scope>
    <source>
        <strain evidence="2 3">DSM 46842</strain>
    </source>
</reference>
<sequence>MKIKTGSRRRRFAVVGTAVGLAMGVLAVSTPAVAAPPERHCAVLLSSTEVDANGDSVVLAEACASTPSRATAAMQSRQRAQGSGQVSAAAASTVLMTWYANDNYVGNSTLIYGSSGTCDYTGYRVSPNSYWNNNIRSIRGAGNCNYVVLTDITTNPDKVRTSCLPMARLPYGLDRVSRTQIARKDTCPWP</sequence>
<evidence type="ECO:0000256" key="1">
    <source>
        <dbReference type="SAM" id="SignalP"/>
    </source>
</evidence>
<gene>
    <name evidence="2" type="ORF">BD833_10945</name>
</gene>
<evidence type="ECO:0000313" key="3">
    <source>
        <dbReference type="Proteomes" id="UP000322499"/>
    </source>
</evidence>
<keyword evidence="3" id="KW-1185">Reference proteome</keyword>